<evidence type="ECO:0000259" key="8">
    <source>
        <dbReference type="PROSITE" id="PS51677"/>
    </source>
</evidence>
<evidence type="ECO:0000256" key="7">
    <source>
        <dbReference type="SAM" id="SignalP"/>
    </source>
</evidence>
<dbReference type="CDD" id="cd10917">
    <property type="entry name" value="CE4_NodB_like_6s_7s"/>
    <property type="match status" value="1"/>
</dbReference>
<dbReference type="PROSITE" id="PS51677">
    <property type="entry name" value="NODB"/>
    <property type="match status" value="1"/>
</dbReference>
<evidence type="ECO:0000256" key="1">
    <source>
        <dbReference type="ARBA" id="ARBA00003236"/>
    </source>
</evidence>
<dbReference type="GO" id="GO:0016810">
    <property type="term" value="F:hydrolase activity, acting on carbon-nitrogen (but not peptide) bonds"/>
    <property type="evidence" value="ECO:0007669"/>
    <property type="project" value="InterPro"/>
</dbReference>
<dbReference type="EMBL" id="CP158568">
    <property type="protein sequence ID" value="XBY45597.1"/>
    <property type="molecule type" value="Genomic_DNA"/>
</dbReference>
<evidence type="ECO:0000313" key="9">
    <source>
        <dbReference type="EMBL" id="XBY45597.1"/>
    </source>
</evidence>
<dbReference type="KEGG" id="mflg:ABS361_04780"/>
<comment type="function">
    <text evidence="1">Is involved in generating a small heat-stable compound (Nod), an acylated oligomer of N-acetylglucosamine, that stimulates mitosis in various plant protoplasts.</text>
</comment>
<feature type="domain" description="NodB homology" evidence="8">
    <location>
        <begin position="79"/>
        <end position="264"/>
    </location>
</feature>
<keyword evidence="7" id="KW-0732">Signal</keyword>
<dbReference type="SUPFAM" id="SSF88713">
    <property type="entry name" value="Glycoside hydrolase/deacetylase"/>
    <property type="match status" value="1"/>
</dbReference>
<accession>A0AAU7XEY5</accession>
<dbReference type="GO" id="GO:0046872">
    <property type="term" value="F:metal ion binding"/>
    <property type="evidence" value="ECO:0007669"/>
    <property type="project" value="UniProtKB-KW"/>
</dbReference>
<reference evidence="9" key="1">
    <citation type="submission" date="2024-06" db="EMBL/GenBank/DDBJ databases">
        <title>Methylostella associata gen. nov., sp. nov., a novel Ancalomicrobiaceae-affiliated facultatively methylotrophic bacteria that feed on methanotrophs of the genus Methylococcus.</title>
        <authorList>
            <person name="Saltykova V."/>
            <person name="Danilova O.V."/>
            <person name="Oshkin I.Y."/>
            <person name="Belova S.E."/>
            <person name="Pimenov N.V."/>
            <person name="Dedysh S.N."/>
        </authorList>
    </citation>
    <scope>NUCLEOTIDE SEQUENCE</scope>
    <source>
        <strain evidence="9">S20</strain>
    </source>
</reference>
<keyword evidence="4" id="KW-0479">Metal-binding</keyword>
<feature type="chain" id="PRO_5043817926" description="Chitooligosaccharide deacetylase" evidence="7">
    <location>
        <begin position="41"/>
        <end position="272"/>
    </location>
</feature>
<name>A0AAU7XEY5_9HYPH</name>
<feature type="signal peptide" evidence="7">
    <location>
        <begin position="1"/>
        <end position="40"/>
    </location>
</feature>
<evidence type="ECO:0000256" key="2">
    <source>
        <dbReference type="ARBA" id="ARBA00010973"/>
    </source>
</evidence>
<evidence type="ECO:0000256" key="4">
    <source>
        <dbReference type="ARBA" id="ARBA00022723"/>
    </source>
</evidence>
<dbReference type="InterPro" id="IPR050248">
    <property type="entry name" value="Polysacc_deacetylase_ArnD"/>
</dbReference>
<protein>
    <recommendedName>
        <fullName evidence="3">Chitooligosaccharide deacetylase</fullName>
    </recommendedName>
    <alternativeName>
        <fullName evidence="6">Nodulation protein B</fullName>
    </alternativeName>
</protein>
<dbReference type="Pfam" id="PF01522">
    <property type="entry name" value="Polysacc_deac_1"/>
    <property type="match status" value="1"/>
</dbReference>
<dbReference type="GO" id="GO:0016020">
    <property type="term" value="C:membrane"/>
    <property type="evidence" value="ECO:0007669"/>
    <property type="project" value="TreeGrafter"/>
</dbReference>
<dbReference type="PANTHER" id="PTHR10587:SF133">
    <property type="entry name" value="CHITIN DEACETYLASE 1-RELATED"/>
    <property type="match status" value="1"/>
</dbReference>
<gene>
    <name evidence="9" type="ORF">ABS361_04780</name>
</gene>
<evidence type="ECO:0000256" key="5">
    <source>
        <dbReference type="ARBA" id="ARBA00022801"/>
    </source>
</evidence>
<proteinExistence type="inferred from homology"/>
<organism evidence="9">
    <name type="scientific">Methyloraptor flagellatus</name>
    <dbReference type="NCBI Taxonomy" id="3162530"/>
    <lineage>
        <taxon>Bacteria</taxon>
        <taxon>Pseudomonadati</taxon>
        <taxon>Pseudomonadota</taxon>
        <taxon>Alphaproteobacteria</taxon>
        <taxon>Hyphomicrobiales</taxon>
        <taxon>Ancalomicrobiaceae</taxon>
        <taxon>Methyloraptor</taxon>
    </lineage>
</organism>
<dbReference type="InterPro" id="IPR002509">
    <property type="entry name" value="NODB_dom"/>
</dbReference>
<dbReference type="GO" id="GO:0005975">
    <property type="term" value="P:carbohydrate metabolic process"/>
    <property type="evidence" value="ECO:0007669"/>
    <property type="project" value="InterPro"/>
</dbReference>
<dbReference type="PANTHER" id="PTHR10587">
    <property type="entry name" value="GLYCOSYL TRANSFERASE-RELATED"/>
    <property type="match status" value="1"/>
</dbReference>
<evidence type="ECO:0000256" key="6">
    <source>
        <dbReference type="ARBA" id="ARBA00032976"/>
    </source>
</evidence>
<dbReference type="RefSeq" id="WP_407050691.1">
    <property type="nucleotide sequence ID" value="NZ_CP158568.1"/>
</dbReference>
<dbReference type="AlphaFoldDB" id="A0AAU7XEY5"/>
<comment type="similarity">
    <text evidence="2">Belongs to the polysaccharide deacetylase family.</text>
</comment>
<keyword evidence="5 9" id="KW-0378">Hydrolase</keyword>
<evidence type="ECO:0000256" key="3">
    <source>
        <dbReference type="ARBA" id="ARBA00020071"/>
    </source>
</evidence>
<dbReference type="Gene3D" id="3.20.20.370">
    <property type="entry name" value="Glycoside hydrolase/deacetylase"/>
    <property type="match status" value="1"/>
</dbReference>
<sequence length="272" mass="30100">MRRPDIKTSRRRATAPGGFFMRALLLALALATVAPSRGHAADCPNPNALGTSRVIEIDTRHGRFFGTKSYPETLPLGDHEIVLTFDDGPAGKTTDAVLEALRKECVKATFFIVGDMAKAHPEQLKRIAAEGHTIGHHSMTHVIMTTVPFARAKDDIAGGWHTVDRILYGEAHDRPRTPFFRFPGFAPTKETAAWLSDLDVGVFGADFWGSDWMPMTAQQLLDQVLLRIETRRSGILLLHDIHAHTAAMVPELLRELHRRGWKVVHIVPKGGA</sequence>
<dbReference type="InterPro" id="IPR011330">
    <property type="entry name" value="Glyco_hydro/deAcase_b/a-brl"/>
</dbReference>